<protein>
    <submittedName>
        <fullName evidence="1">16642_t:CDS:1</fullName>
    </submittedName>
</protein>
<feature type="non-terminal residue" evidence="1">
    <location>
        <position position="1"/>
    </location>
</feature>
<name>A0A9N9K5A9_9GLOM</name>
<gene>
    <name evidence="1" type="ORF">DERYTH_LOCUS25038</name>
</gene>
<evidence type="ECO:0000313" key="1">
    <source>
        <dbReference type="EMBL" id="CAG8809158.1"/>
    </source>
</evidence>
<dbReference type="EMBL" id="CAJVPY010044737">
    <property type="protein sequence ID" value="CAG8809158.1"/>
    <property type="molecule type" value="Genomic_DNA"/>
</dbReference>
<organism evidence="1 2">
    <name type="scientific">Dentiscutata erythropus</name>
    <dbReference type="NCBI Taxonomy" id="1348616"/>
    <lineage>
        <taxon>Eukaryota</taxon>
        <taxon>Fungi</taxon>
        <taxon>Fungi incertae sedis</taxon>
        <taxon>Mucoromycota</taxon>
        <taxon>Glomeromycotina</taxon>
        <taxon>Glomeromycetes</taxon>
        <taxon>Diversisporales</taxon>
        <taxon>Gigasporaceae</taxon>
        <taxon>Dentiscutata</taxon>
    </lineage>
</organism>
<keyword evidence="2" id="KW-1185">Reference proteome</keyword>
<evidence type="ECO:0000313" key="2">
    <source>
        <dbReference type="Proteomes" id="UP000789405"/>
    </source>
</evidence>
<dbReference type="AlphaFoldDB" id="A0A9N9K5A9"/>
<accession>A0A9N9K5A9</accession>
<sequence length="41" mass="4737">RIYFYAKIKLKSRKAIKELPTKRFCAPLVTPKIKNLACEVG</sequence>
<proteinExistence type="predicted"/>
<feature type="non-terminal residue" evidence="1">
    <location>
        <position position="41"/>
    </location>
</feature>
<reference evidence="1" key="1">
    <citation type="submission" date="2021-06" db="EMBL/GenBank/DDBJ databases">
        <authorList>
            <person name="Kallberg Y."/>
            <person name="Tangrot J."/>
            <person name="Rosling A."/>
        </authorList>
    </citation>
    <scope>NUCLEOTIDE SEQUENCE</scope>
    <source>
        <strain evidence="1">MA453B</strain>
    </source>
</reference>
<dbReference type="Proteomes" id="UP000789405">
    <property type="component" value="Unassembled WGS sequence"/>
</dbReference>
<comment type="caution">
    <text evidence="1">The sequence shown here is derived from an EMBL/GenBank/DDBJ whole genome shotgun (WGS) entry which is preliminary data.</text>
</comment>